<sequence length="627" mass="67343">LAGSMSKEIVRAVSRQLDHYLRVQRLEDSFDLSGAGQPIVNHPKLRELTLINTLSRHDRPLKHEFSSSQMRVKLRHMHPREDQEGGRAGSSGRRRPTKLERSYTRQLESYLSPPRPRPRSAAASFAAGGHSGGSGGLGCPPVPLRSAPPIPCSRRERRQLVRRSGKILGYLASPHRDKNGGGGGASAGADRAEDARPLNEMIEERVQREVRRGRRSRRHRRASSADGHDSSLPPSQKLASPEPPQEAGASKREAKRSPRSEPQVVYPLRTYSVTSCQGTQTSSEYDQSAGPAPGPRCHAYILYVTTGDRIGAGTNATVSAVLYGELGSSGLRPIPLANSLTHKRPFRRGRTDKFVLENLPDLGGLRRLRVGHASDALNHWYLHSATVVCPSGNRWFFPCRQWLSDKSPDGLSTRTLNVELVGSGVGGGNSGETDVEAPSPADLLPAPGDDDRRSNGGNHDNEDDSNDAEDGDKFSSDSDIDEGDGLAQVSFRHPNPGGSIPTSSDSSDNEDNNERRRRRRRQRGQASSEATPTAATKSSASSGRRPPASMESSSSVASTATKSSKSSVAQPAAVKHSRWRGGVGGGGFVGSDGDSDNSGDSDTLEESSASSTGRISPDASHLLLDVR</sequence>
<feature type="region of interest" description="Disordered" evidence="2">
    <location>
        <begin position="163"/>
        <end position="268"/>
    </location>
</feature>
<dbReference type="EMBL" id="NIVC01001018">
    <property type="protein sequence ID" value="PAA73332.1"/>
    <property type="molecule type" value="Genomic_DNA"/>
</dbReference>
<feature type="compositionally biased region" description="Low complexity" evidence="2">
    <location>
        <begin position="119"/>
        <end position="128"/>
    </location>
</feature>
<reference evidence="4 5" key="1">
    <citation type="submission" date="2017-06" db="EMBL/GenBank/DDBJ databases">
        <title>A platform for efficient transgenesis in Macrostomum lignano, a flatworm model organism for stem cell research.</title>
        <authorList>
            <person name="Berezikov E."/>
        </authorList>
    </citation>
    <scope>NUCLEOTIDE SEQUENCE [LARGE SCALE GENOMIC DNA]</scope>
    <source>
        <strain evidence="4">DV1</strain>
        <tissue evidence="4">Whole organism</tissue>
    </source>
</reference>
<evidence type="ECO:0000313" key="4">
    <source>
        <dbReference type="EMBL" id="PAA73332.1"/>
    </source>
</evidence>
<dbReference type="InterPro" id="IPR001024">
    <property type="entry name" value="PLAT/LH2_dom"/>
</dbReference>
<dbReference type="PROSITE" id="PS50095">
    <property type="entry name" value="PLAT"/>
    <property type="match status" value="1"/>
</dbReference>
<feature type="domain" description="PLAT" evidence="3">
    <location>
        <begin position="298"/>
        <end position="417"/>
    </location>
</feature>
<feature type="compositionally biased region" description="Low complexity" evidence="2">
    <location>
        <begin position="437"/>
        <end position="447"/>
    </location>
</feature>
<dbReference type="PANTHER" id="PTHR45901">
    <property type="entry name" value="PROTEIN CBG12474"/>
    <property type="match status" value="1"/>
</dbReference>
<evidence type="ECO:0000256" key="1">
    <source>
        <dbReference type="PROSITE-ProRule" id="PRU00152"/>
    </source>
</evidence>
<feature type="compositionally biased region" description="Acidic residues" evidence="2">
    <location>
        <begin position="461"/>
        <end position="470"/>
    </location>
</feature>
<feature type="compositionally biased region" description="Gly residues" evidence="2">
    <location>
        <begin position="129"/>
        <end position="138"/>
    </location>
</feature>
<dbReference type="Gene3D" id="2.60.60.20">
    <property type="entry name" value="PLAT/LH2 domain"/>
    <property type="match status" value="1"/>
</dbReference>
<gene>
    <name evidence="4" type="ORF">BOX15_Mlig033758g1</name>
</gene>
<dbReference type="InterPro" id="IPR052970">
    <property type="entry name" value="Inner_ear_hair_cell_LOXHD"/>
</dbReference>
<dbReference type="AlphaFoldDB" id="A0A267FK08"/>
<feature type="region of interest" description="Disordered" evidence="2">
    <location>
        <begin position="63"/>
        <end position="142"/>
    </location>
</feature>
<feature type="compositionally biased region" description="Basic and acidic residues" evidence="2">
    <location>
        <begin position="249"/>
        <end position="259"/>
    </location>
</feature>
<dbReference type="PANTHER" id="PTHR45901:SF3">
    <property type="entry name" value="LIPOXYGENASE HOMOLOGY DOMAIN-CONTAINING PROTEIN 1"/>
    <property type="match status" value="1"/>
</dbReference>
<feature type="compositionally biased region" description="Basic residues" evidence="2">
    <location>
        <begin position="211"/>
        <end position="222"/>
    </location>
</feature>
<proteinExistence type="predicted"/>
<evidence type="ECO:0000313" key="5">
    <source>
        <dbReference type="Proteomes" id="UP000215902"/>
    </source>
</evidence>
<name>A0A267FK08_9PLAT</name>
<feature type="non-terminal residue" evidence="4">
    <location>
        <position position="1"/>
    </location>
</feature>
<feature type="compositionally biased region" description="Gly residues" evidence="2">
    <location>
        <begin position="581"/>
        <end position="590"/>
    </location>
</feature>
<evidence type="ECO:0000259" key="3">
    <source>
        <dbReference type="PROSITE" id="PS50095"/>
    </source>
</evidence>
<dbReference type="STRING" id="282301.A0A267FK08"/>
<organism evidence="4 5">
    <name type="scientific">Macrostomum lignano</name>
    <dbReference type="NCBI Taxonomy" id="282301"/>
    <lineage>
        <taxon>Eukaryota</taxon>
        <taxon>Metazoa</taxon>
        <taxon>Spiralia</taxon>
        <taxon>Lophotrochozoa</taxon>
        <taxon>Platyhelminthes</taxon>
        <taxon>Rhabditophora</taxon>
        <taxon>Macrostomorpha</taxon>
        <taxon>Macrostomida</taxon>
        <taxon>Macrostomidae</taxon>
        <taxon>Macrostomum</taxon>
    </lineage>
</organism>
<dbReference type="Pfam" id="PF01477">
    <property type="entry name" value="PLAT"/>
    <property type="match status" value="1"/>
</dbReference>
<comment type="caution">
    <text evidence="4">The sequence shown here is derived from an EMBL/GenBank/DDBJ whole genome shotgun (WGS) entry which is preliminary data.</text>
</comment>
<dbReference type="OrthoDB" id="407298at2759"/>
<feature type="compositionally biased region" description="Basic and acidic residues" evidence="2">
    <location>
        <begin position="190"/>
        <end position="210"/>
    </location>
</feature>
<dbReference type="SUPFAM" id="SSF49723">
    <property type="entry name" value="Lipase/lipooxygenase domain (PLAT/LH2 domain)"/>
    <property type="match status" value="1"/>
</dbReference>
<comment type="caution">
    <text evidence="1">Lacks conserved residue(s) required for the propagation of feature annotation.</text>
</comment>
<protein>
    <recommendedName>
        <fullName evidence="3">PLAT domain-containing protein</fullName>
    </recommendedName>
</protein>
<dbReference type="Proteomes" id="UP000215902">
    <property type="component" value="Unassembled WGS sequence"/>
</dbReference>
<dbReference type="InterPro" id="IPR036392">
    <property type="entry name" value="PLAT/LH2_dom_sf"/>
</dbReference>
<feature type="compositionally biased region" description="Acidic residues" evidence="2">
    <location>
        <begin position="593"/>
        <end position="605"/>
    </location>
</feature>
<feature type="compositionally biased region" description="Low complexity" evidence="2">
    <location>
        <begin position="524"/>
        <end position="568"/>
    </location>
</feature>
<accession>A0A267FK08</accession>
<feature type="region of interest" description="Disordered" evidence="2">
    <location>
        <begin position="422"/>
        <end position="627"/>
    </location>
</feature>
<keyword evidence="5" id="KW-1185">Reference proteome</keyword>
<evidence type="ECO:0000256" key="2">
    <source>
        <dbReference type="SAM" id="MobiDB-lite"/>
    </source>
</evidence>